<evidence type="ECO:0000313" key="3">
    <source>
        <dbReference type="Proteomes" id="UP000605253"/>
    </source>
</evidence>
<feature type="signal peptide" evidence="1">
    <location>
        <begin position="1"/>
        <end position="18"/>
    </location>
</feature>
<sequence>MKKMLTVSLFMFSASVFAMDAEQLKESDLQACQSKAQSVPEGSLDQFNKTCECEVENTDYEALAEARKSGDLKKVKALKAEAAEKCEVDVM</sequence>
<dbReference type="RefSeq" id="WP_188363964.1">
    <property type="nucleotide sequence ID" value="NZ_BAABJF010000011.1"/>
</dbReference>
<keyword evidence="1" id="KW-0732">Signal</keyword>
<organism evidence="2 3">
    <name type="scientific">Marinicella pacifica</name>
    <dbReference type="NCBI Taxonomy" id="1171543"/>
    <lineage>
        <taxon>Bacteria</taxon>
        <taxon>Pseudomonadati</taxon>
        <taxon>Pseudomonadota</taxon>
        <taxon>Gammaproteobacteria</taxon>
        <taxon>Lysobacterales</taxon>
        <taxon>Marinicellaceae</taxon>
        <taxon>Marinicella</taxon>
    </lineage>
</organism>
<dbReference type="Proteomes" id="UP000605253">
    <property type="component" value="Unassembled WGS sequence"/>
</dbReference>
<evidence type="ECO:0000313" key="2">
    <source>
        <dbReference type="EMBL" id="GGF85937.1"/>
    </source>
</evidence>
<proteinExistence type="predicted"/>
<keyword evidence="3" id="KW-1185">Reference proteome</keyword>
<accession>A0A917CE23</accession>
<dbReference type="AlphaFoldDB" id="A0A917CE23"/>
<evidence type="ECO:0000256" key="1">
    <source>
        <dbReference type="SAM" id="SignalP"/>
    </source>
</evidence>
<feature type="chain" id="PRO_5037402540" description="Secreted protein" evidence="1">
    <location>
        <begin position="19"/>
        <end position="91"/>
    </location>
</feature>
<reference evidence="2" key="2">
    <citation type="submission" date="2020-09" db="EMBL/GenBank/DDBJ databases">
        <authorList>
            <person name="Sun Q."/>
            <person name="Zhou Y."/>
        </authorList>
    </citation>
    <scope>NUCLEOTIDE SEQUENCE</scope>
    <source>
        <strain evidence="2">CGMCC 1.12181</strain>
    </source>
</reference>
<gene>
    <name evidence="2" type="ORF">GCM10011365_03740</name>
</gene>
<reference evidence="2" key="1">
    <citation type="journal article" date="2014" name="Int. J. Syst. Evol. Microbiol.">
        <title>Complete genome sequence of Corynebacterium casei LMG S-19264T (=DSM 44701T), isolated from a smear-ripened cheese.</title>
        <authorList>
            <consortium name="US DOE Joint Genome Institute (JGI-PGF)"/>
            <person name="Walter F."/>
            <person name="Albersmeier A."/>
            <person name="Kalinowski J."/>
            <person name="Ruckert C."/>
        </authorList>
    </citation>
    <scope>NUCLEOTIDE SEQUENCE</scope>
    <source>
        <strain evidence="2">CGMCC 1.12181</strain>
    </source>
</reference>
<comment type="caution">
    <text evidence="2">The sequence shown here is derived from an EMBL/GenBank/DDBJ whole genome shotgun (WGS) entry which is preliminary data.</text>
</comment>
<name>A0A917CE23_9GAMM</name>
<dbReference type="EMBL" id="BMEO01000001">
    <property type="protein sequence ID" value="GGF85937.1"/>
    <property type="molecule type" value="Genomic_DNA"/>
</dbReference>
<evidence type="ECO:0008006" key="4">
    <source>
        <dbReference type="Google" id="ProtNLM"/>
    </source>
</evidence>
<protein>
    <recommendedName>
        <fullName evidence="4">Secreted protein</fullName>
    </recommendedName>
</protein>